<organism evidence="1 2">
    <name type="scientific">Pseudolysinimonas kribbensis</name>
    <dbReference type="NCBI Taxonomy" id="433641"/>
    <lineage>
        <taxon>Bacteria</taxon>
        <taxon>Bacillati</taxon>
        <taxon>Actinomycetota</taxon>
        <taxon>Actinomycetes</taxon>
        <taxon>Micrococcales</taxon>
        <taxon>Microbacteriaceae</taxon>
        <taxon>Pseudolysinimonas</taxon>
    </lineage>
</organism>
<comment type="caution">
    <text evidence="1">The sequence shown here is derived from an EMBL/GenBank/DDBJ whole genome shotgun (WGS) entry which is preliminary data.</text>
</comment>
<accession>A0ABQ6K914</accession>
<dbReference type="Proteomes" id="UP001157034">
    <property type="component" value="Unassembled WGS sequence"/>
</dbReference>
<keyword evidence="2" id="KW-1185">Reference proteome</keyword>
<dbReference type="RefSeq" id="WP_284255052.1">
    <property type="nucleotide sequence ID" value="NZ_BSVB01000001.1"/>
</dbReference>
<proteinExistence type="predicted"/>
<name>A0ABQ6K914_9MICO</name>
<evidence type="ECO:0000313" key="2">
    <source>
        <dbReference type="Proteomes" id="UP001157034"/>
    </source>
</evidence>
<sequence>MREVEGRGSGRERWWERVPGGITLRGYDFAPESVERAASDMILSEWVRNQRQIVNDYLSRGEVLLSHDWFEAGIMDVSNLRLTLAQLRRLNDELQELVKPYIKISRAQTEPGARPVQLQINGIPIVDAEPIPGPADVGGAEENS</sequence>
<evidence type="ECO:0000313" key="1">
    <source>
        <dbReference type="EMBL" id="GMA96487.1"/>
    </source>
</evidence>
<dbReference type="EMBL" id="BSVB01000001">
    <property type="protein sequence ID" value="GMA96487.1"/>
    <property type="molecule type" value="Genomic_DNA"/>
</dbReference>
<gene>
    <name evidence="1" type="ORF">GCM10025881_33110</name>
</gene>
<reference evidence="2" key="1">
    <citation type="journal article" date="2019" name="Int. J. Syst. Evol. Microbiol.">
        <title>The Global Catalogue of Microorganisms (GCM) 10K type strain sequencing project: providing services to taxonomists for standard genome sequencing and annotation.</title>
        <authorList>
            <consortium name="The Broad Institute Genomics Platform"/>
            <consortium name="The Broad Institute Genome Sequencing Center for Infectious Disease"/>
            <person name="Wu L."/>
            <person name="Ma J."/>
        </authorList>
    </citation>
    <scope>NUCLEOTIDE SEQUENCE [LARGE SCALE GENOMIC DNA]</scope>
    <source>
        <strain evidence="2">NBRC 108894</strain>
    </source>
</reference>
<protein>
    <submittedName>
        <fullName evidence="1">Uncharacterized protein</fullName>
    </submittedName>
</protein>